<evidence type="ECO:0000256" key="12">
    <source>
        <dbReference type="SAM" id="MobiDB-lite"/>
    </source>
</evidence>
<keyword evidence="11" id="KW-0175">Coiled coil</keyword>
<accession>A0AAV1BUI4</accession>
<evidence type="ECO:0000256" key="1">
    <source>
        <dbReference type="ARBA" id="ARBA00004123"/>
    </source>
</evidence>
<comment type="similarity">
    <text evidence="7 10">Belongs to the HD-ZIP homeobox family. Class I subfamily.</text>
</comment>
<dbReference type="SMART" id="SM00389">
    <property type="entry name" value="HOX"/>
    <property type="match status" value="1"/>
</dbReference>
<evidence type="ECO:0000313" key="15">
    <source>
        <dbReference type="Proteomes" id="UP001161247"/>
    </source>
</evidence>
<evidence type="ECO:0000256" key="10">
    <source>
        <dbReference type="RuleBase" id="RU369038"/>
    </source>
</evidence>
<evidence type="ECO:0000256" key="11">
    <source>
        <dbReference type="SAM" id="Coils"/>
    </source>
</evidence>
<feature type="DNA-binding region" description="Homeobox" evidence="8">
    <location>
        <begin position="43"/>
        <end position="102"/>
    </location>
</feature>
<name>A0AAV1BUI4_OLDCO</name>
<dbReference type="GO" id="GO:0043565">
    <property type="term" value="F:sequence-specific DNA binding"/>
    <property type="evidence" value="ECO:0007669"/>
    <property type="project" value="InterPro"/>
</dbReference>
<dbReference type="Proteomes" id="UP001161247">
    <property type="component" value="Unassembled WGS sequence"/>
</dbReference>
<evidence type="ECO:0000256" key="6">
    <source>
        <dbReference type="ARBA" id="ARBA00023242"/>
    </source>
</evidence>
<dbReference type="PROSITE" id="PS50071">
    <property type="entry name" value="HOMEOBOX_2"/>
    <property type="match status" value="1"/>
</dbReference>
<dbReference type="GO" id="GO:0045893">
    <property type="term" value="P:positive regulation of DNA-templated transcription"/>
    <property type="evidence" value="ECO:0007669"/>
    <property type="project" value="TreeGrafter"/>
</dbReference>
<keyword evidence="4 8" id="KW-0371">Homeobox</keyword>
<feature type="region of interest" description="Disordered" evidence="12">
    <location>
        <begin position="166"/>
        <end position="188"/>
    </location>
</feature>
<comment type="caution">
    <text evidence="14">The sequence shown here is derived from an EMBL/GenBank/DDBJ whole genome shotgun (WGS) entry which is preliminary data.</text>
</comment>
<evidence type="ECO:0000256" key="4">
    <source>
        <dbReference type="ARBA" id="ARBA00023155"/>
    </source>
</evidence>
<evidence type="ECO:0000259" key="13">
    <source>
        <dbReference type="PROSITE" id="PS50071"/>
    </source>
</evidence>
<feature type="coiled-coil region" evidence="11">
    <location>
        <begin position="107"/>
        <end position="141"/>
    </location>
</feature>
<feature type="domain" description="Homeobox" evidence="13">
    <location>
        <begin position="41"/>
        <end position="101"/>
    </location>
</feature>
<dbReference type="Pfam" id="PF00046">
    <property type="entry name" value="Homeodomain"/>
    <property type="match status" value="1"/>
</dbReference>
<keyword evidence="15" id="KW-1185">Reference proteome</keyword>
<evidence type="ECO:0000256" key="7">
    <source>
        <dbReference type="ARBA" id="ARBA00025748"/>
    </source>
</evidence>
<evidence type="ECO:0000256" key="8">
    <source>
        <dbReference type="PROSITE-ProRule" id="PRU00108"/>
    </source>
</evidence>
<dbReference type="AlphaFoldDB" id="A0AAV1BUI4"/>
<dbReference type="SUPFAM" id="SSF46689">
    <property type="entry name" value="Homeodomain-like"/>
    <property type="match status" value="1"/>
</dbReference>
<dbReference type="PANTHER" id="PTHR24326">
    <property type="entry name" value="HOMEOBOX-LEUCINE ZIPPER PROTEIN"/>
    <property type="match status" value="1"/>
</dbReference>
<dbReference type="PANTHER" id="PTHR24326:SF122">
    <property type="entry name" value="HOMEOBOX-LEUCINE ZIPPER PROTEIN HOX6"/>
    <property type="match status" value="1"/>
</dbReference>
<dbReference type="GO" id="GO:0005634">
    <property type="term" value="C:nucleus"/>
    <property type="evidence" value="ECO:0007669"/>
    <property type="project" value="UniProtKB-SubCell"/>
</dbReference>
<dbReference type="CDD" id="cd00086">
    <property type="entry name" value="homeodomain"/>
    <property type="match status" value="1"/>
</dbReference>
<sequence>MEETSYCSEHELQDAANNNLSSPSTGRSAQDSFQTPRKKKSDNSINAKRFSHEQVKSLESMFHRGAKLEPKNKLQLAKDLGLQPRQVSIWFQNKRARWKSKKMEQEYGVLKADFDSLSQQYESLKKEHDSLLQQLGRLNSLLENPDRKQSSSSRDCSENAAPVITAELNSEGEDQRHEAEEEEAKMESNMNNREKVYGIIDEDDGGYWNRGTREQLEDQEGECSMMSLSDDQEQDSVGWKVGRKQWCSFVPGGILDDPSCPSSWWDF</sequence>
<keyword evidence="2 10" id="KW-0805">Transcription regulation</keyword>
<dbReference type="InterPro" id="IPR009057">
    <property type="entry name" value="Homeodomain-like_sf"/>
</dbReference>
<comment type="subcellular location">
    <subcellularLocation>
        <location evidence="1 8 9">Nucleus</location>
    </subcellularLocation>
</comment>
<evidence type="ECO:0000256" key="5">
    <source>
        <dbReference type="ARBA" id="ARBA00023163"/>
    </source>
</evidence>
<evidence type="ECO:0000256" key="3">
    <source>
        <dbReference type="ARBA" id="ARBA00023125"/>
    </source>
</evidence>
<comment type="function">
    <text evidence="10">Transcription factor.</text>
</comment>
<keyword evidence="5 10" id="KW-0804">Transcription</keyword>
<proteinExistence type="inferred from homology"/>
<evidence type="ECO:0000256" key="2">
    <source>
        <dbReference type="ARBA" id="ARBA00023015"/>
    </source>
</evidence>
<dbReference type="InterPro" id="IPR003106">
    <property type="entry name" value="Leu_zip_homeo"/>
</dbReference>
<dbReference type="PROSITE" id="PS00027">
    <property type="entry name" value="HOMEOBOX_1"/>
    <property type="match status" value="1"/>
</dbReference>
<keyword evidence="3 8" id="KW-0238">DNA-binding</keyword>
<feature type="compositionally biased region" description="Polar residues" evidence="12">
    <location>
        <begin position="15"/>
        <end position="35"/>
    </location>
</feature>
<reference evidence="14" key="1">
    <citation type="submission" date="2023-03" db="EMBL/GenBank/DDBJ databases">
        <authorList>
            <person name="Julca I."/>
        </authorList>
    </citation>
    <scope>NUCLEOTIDE SEQUENCE</scope>
</reference>
<dbReference type="InterPro" id="IPR001356">
    <property type="entry name" value="HD"/>
</dbReference>
<dbReference type="Pfam" id="PF02183">
    <property type="entry name" value="HALZ"/>
    <property type="match status" value="1"/>
</dbReference>
<organism evidence="14 15">
    <name type="scientific">Oldenlandia corymbosa var. corymbosa</name>
    <dbReference type="NCBI Taxonomy" id="529605"/>
    <lineage>
        <taxon>Eukaryota</taxon>
        <taxon>Viridiplantae</taxon>
        <taxon>Streptophyta</taxon>
        <taxon>Embryophyta</taxon>
        <taxon>Tracheophyta</taxon>
        <taxon>Spermatophyta</taxon>
        <taxon>Magnoliopsida</taxon>
        <taxon>eudicotyledons</taxon>
        <taxon>Gunneridae</taxon>
        <taxon>Pentapetalae</taxon>
        <taxon>asterids</taxon>
        <taxon>lamiids</taxon>
        <taxon>Gentianales</taxon>
        <taxon>Rubiaceae</taxon>
        <taxon>Rubioideae</taxon>
        <taxon>Spermacoceae</taxon>
        <taxon>Hedyotis-Oldenlandia complex</taxon>
        <taxon>Oldenlandia</taxon>
    </lineage>
</organism>
<dbReference type="Gene3D" id="1.10.10.60">
    <property type="entry name" value="Homeodomain-like"/>
    <property type="match status" value="1"/>
</dbReference>
<dbReference type="EMBL" id="CATKSE010000001">
    <property type="protein sequence ID" value="CAI9086969.1"/>
    <property type="molecule type" value="Genomic_DNA"/>
</dbReference>
<dbReference type="GO" id="GO:0000981">
    <property type="term" value="F:DNA-binding transcription factor activity, RNA polymerase II-specific"/>
    <property type="evidence" value="ECO:0007669"/>
    <property type="project" value="UniProtKB-UniRule"/>
</dbReference>
<evidence type="ECO:0000313" key="14">
    <source>
        <dbReference type="EMBL" id="CAI9086969.1"/>
    </source>
</evidence>
<evidence type="ECO:0000256" key="9">
    <source>
        <dbReference type="RuleBase" id="RU000682"/>
    </source>
</evidence>
<dbReference type="InterPro" id="IPR000047">
    <property type="entry name" value="HTH_motif"/>
</dbReference>
<feature type="region of interest" description="Disordered" evidence="12">
    <location>
        <begin position="1"/>
        <end position="52"/>
    </location>
</feature>
<keyword evidence="6 8" id="KW-0539">Nucleus</keyword>
<dbReference type="InterPro" id="IPR045224">
    <property type="entry name" value="HDZip_class_I_plant"/>
</dbReference>
<protein>
    <recommendedName>
        <fullName evidence="10">Homeobox-leucine zipper protein</fullName>
    </recommendedName>
    <alternativeName>
        <fullName evidence="10">HD-ZIP protein</fullName>
    </alternativeName>
    <alternativeName>
        <fullName evidence="10">Homeodomain transcription factor</fullName>
    </alternativeName>
</protein>
<gene>
    <name evidence="14" type="ORF">OLC1_LOCUS24923</name>
</gene>
<dbReference type="PRINTS" id="PR00031">
    <property type="entry name" value="HTHREPRESSR"/>
</dbReference>
<dbReference type="InterPro" id="IPR017970">
    <property type="entry name" value="Homeobox_CS"/>
</dbReference>